<dbReference type="Proteomes" id="UP001062846">
    <property type="component" value="Chromosome 8"/>
</dbReference>
<reference evidence="1" key="1">
    <citation type="submission" date="2022-02" db="EMBL/GenBank/DDBJ databases">
        <title>Plant Genome Project.</title>
        <authorList>
            <person name="Zhang R.-G."/>
        </authorList>
    </citation>
    <scope>NUCLEOTIDE SEQUENCE</scope>
    <source>
        <strain evidence="1">AT1</strain>
    </source>
</reference>
<organism evidence="1 2">
    <name type="scientific">Rhododendron molle</name>
    <name type="common">Chinese azalea</name>
    <name type="synonym">Azalea mollis</name>
    <dbReference type="NCBI Taxonomy" id="49168"/>
    <lineage>
        <taxon>Eukaryota</taxon>
        <taxon>Viridiplantae</taxon>
        <taxon>Streptophyta</taxon>
        <taxon>Embryophyta</taxon>
        <taxon>Tracheophyta</taxon>
        <taxon>Spermatophyta</taxon>
        <taxon>Magnoliopsida</taxon>
        <taxon>eudicotyledons</taxon>
        <taxon>Gunneridae</taxon>
        <taxon>Pentapetalae</taxon>
        <taxon>asterids</taxon>
        <taxon>Ericales</taxon>
        <taxon>Ericaceae</taxon>
        <taxon>Ericoideae</taxon>
        <taxon>Rhodoreae</taxon>
        <taxon>Rhododendron</taxon>
    </lineage>
</organism>
<sequence length="281" mass="29809">MHPQLFPISCIFVAIVALIRIPASLAQGNEEYLNCSRLFQCGNIQGIGYPFWGADRSQSCGHPSFQLNCSGEAPVLTIKERPYRVLSIDNATYALRVARQEFWNDSCPQYLHNATLDTDHFNYTADTNDLALYYGCTSLIPSNTTPLPNQFSCLANGTEGTFGIFTSPGLTTTLNFTTVSCNSSVNVRVNSAVGAGLSSDGTSAKLTEVLDSGFGLVWEANNTNCEQCVGSGGACGWNSSNLGSFACYCSDGNHTASCGSSQTGTGALPFDLVSSGLISFG</sequence>
<keyword evidence="2" id="KW-1185">Reference proteome</keyword>
<dbReference type="EMBL" id="CM046395">
    <property type="protein sequence ID" value="KAI8541888.1"/>
    <property type="molecule type" value="Genomic_DNA"/>
</dbReference>
<evidence type="ECO:0000313" key="2">
    <source>
        <dbReference type="Proteomes" id="UP001062846"/>
    </source>
</evidence>
<name>A0ACC0MNM5_RHOML</name>
<comment type="caution">
    <text evidence="1">The sequence shown here is derived from an EMBL/GenBank/DDBJ whole genome shotgun (WGS) entry which is preliminary data.</text>
</comment>
<evidence type="ECO:0000313" key="1">
    <source>
        <dbReference type="EMBL" id="KAI8541888.1"/>
    </source>
</evidence>
<protein>
    <submittedName>
        <fullName evidence="1">Uncharacterized protein</fullName>
    </submittedName>
</protein>
<gene>
    <name evidence="1" type="ORF">RHMOL_Rhmol08G0096000</name>
</gene>
<proteinExistence type="predicted"/>
<accession>A0ACC0MNM5</accession>